<dbReference type="InterPro" id="IPR045154">
    <property type="entry name" value="PCF11-like"/>
</dbReference>
<accession>A0ABR4A826</accession>
<dbReference type="Gene3D" id="1.25.40.90">
    <property type="match status" value="1"/>
</dbReference>
<evidence type="ECO:0000259" key="2">
    <source>
        <dbReference type="PROSITE" id="PS51391"/>
    </source>
</evidence>
<feature type="compositionally biased region" description="Low complexity" evidence="1">
    <location>
        <begin position="197"/>
        <end position="208"/>
    </location>
</feature>
<dbReference type="InterPro" id="IPR008942">
    <property type="entry name" value="ENTH_VHS"/>
</dbReference>
<evidence type="ECO:0000256" key="1">
    <source>
        <dbReference type="SAM" id="MobiDB-lite"/>
    </source>
</evidence>
<dbReference type="InterPro" id="IPR006569">
    <property type="entry name" value="CID_dom"/>
</dbReference>
<feature type="compositionally biased region" description="Polar residues" evidence="1">
    <location>
        <begin position="380"/>
        <end position="394"/>
    </location>
</feature>
<dbReference type="SUPFAM" id="SSF48464">
    <property type="entry name" value="ENTH/VHS domain"/>
    <property type="match status" value="1"/>
</dbReference>
<dbReference type="InterPro" id="IPR047415">
    <property type="entry name" value="Pcf11_CID"/>
</dbReference>
<dbReference type="Pfam" id="PF21936">
    <property type="entry name" value="Pcf11_C"/>
    <property type="match status" value="1"/>
</dbReference>
<feature type="region of interest" description="Disordered" evidence="1">
    <location>
        <begin position="310"/>
        <end position="353"/>
    </location>
</feature>
<dbReference type="SMART" id="SM00582">
    <property type="entry name" value="RPR"/>
    <property type="match status" value="1"/>
</dbReference>
<dbReference type="CDD" id="cd16982">
    <property type="entry name" value="CID_Pcf11"/>
    <property type="match status" value="1"/>
</dbReference>
<feature type="compositionally biased region" description="Pro residues" evidence="1">
    <location>
        <begin position="315"/>
        <end position="339"/>
    </location>
</feature>
<dbReference type="EMBL" id="JBEFKJ010000016">
    <property type="protein sequence ID" value="KAL2041635.1"/>
    <property type="molecule type" value="Genomic_DNA"/>
</dbReference>
<dbReference type="Pfam" id="PF11526">
    <property type="entry name" value="Pfc11_Clp1_ID"/>
    <property type="match status" value="1"/>
</dbReference>
<feature type="domain" description="CID" evidence="2">
    <location>
        <begin position="6"/>
        <end position="144"/>
    </location>
</feature>
<name>A0ABR4A826_9LECA</name>
<feature type="region of interest" description="Disordered" evidence="1">
    <location>
        <begin position="370"/>
        <end position="440"/>
    </location>
</feature>
<feature type="region of interest" description="Disordered" evidence="1">
    <location>
        <begin position="156"/>
        <end position="247"/>
    </location>
</feature>
<feature type="compositionally biased region" description="Low complexity" evidence="1">
    <location>
        <begin position="228"/>
        <end position="247"/>
    </location>
</feature>
<dbReference type="PANTHER" id="PTHR15921:SF3">
    <property type="entry name" value="PRE-MRNA CLEAVAGE COMPLEX 2 PROTEIN PCF11"/>
    <property type="match status" value="1"/>
</dbReference>
<feature type="compositionally biased region" description="Polar residues" evidence="1">
    <location>
        <begin position="172"/>
        <end position="187"/>
    </location>
</feature>
<gene>
    <name evidence="3" type="ORF">N7G274_005419</name>
</gene>
<comment type="caution">
    <text evidence="3">The sequence shown here is derived from an EMBL/GenBank/DDBJ whole genome shotgun (WGS) entry which is preliminary data.</text>
</comment>
<dbReference type="PROSITE" id="PS51391">
    <property type="entry name" value="CID"/>
    <property type="match status" value="1"/>
</dbReference>
<dbReference type="Proteomes" id="UP001590950">
    <property type="component" value="Unassembled WGS sequence"/>
</dbReference>
<feature type="compositionally biased region" description="Low complexity" evidence="1">
    <location>
        <begin position="340"/>
        <end position="349"/>
    </location>
</feature>
<dbReference type="InterPro" id="IPR021605">
    <property type="entry name" value="Pcf11_Clp1-ID"/>
</dbReference>
<keyword evidence="4" id="KW-1185">Reference proteome</keyword>
<protein>
    <recommendedName>
        <fullName evidence="2">CID domain-containing protein</fullName>
    </recommendedName>
</protein>
<organism evidence="3 4">
    <name type="scientific">Stereocaulon virgatum</name>
    <dbReference type="NCBI Taxonomy" id="373712"/>
    <lineage>
        <taxon>Eukaryota</taxon>
        <taxon>Fungi</taxon>
        <taxon>Dikarya</taxon>
        <taxon>Ascomycota</taxon>
        <taxon>Pezizomycotina</taxon>
        <taxon>Lecanoromycetes</taxon>
        <taxon>OSLEUM clade</taxon>
        <taxon>Lecanoromycetidae</taxon>
        <taxon>Lecanorales</taxon>
        <taxon>Lecanorineae</taxon>
        <taxon>Stereocaulaceae</taxon>
        <taxon>Stereocaulon</taxon>
    </lineage>
</organism>
<dbReference type="Pfam" id="PF04818">
    <property type="entry name" value="CID"/>
    <property type="match status" value="1"/>
</dbReference>
<reference evidence="3 4" key="1">
    <citation type="submission" date="2024-09" db="EMBL/GenBank/DDBJ databases">
        <title>Rethinking Asexuality: The Enigmatic Case of Functional Sexual Genes in Lepraria (Stereocaulaceae).</title>
        <authorList>
            <person name="Doellman M."/>
            <person name="Sun Y."/>
            <person name="Barcenas-Pena A."/>
            <person name="Lumbsch H.T."/>
            <person name="Grewe F."/>
        </authorList>
    </citation>
    <scope>NUCLEOTIDE SEQUENCE [LARGE SCALE GENOMIC DNA]</scope>
    <source>
        <strain evidence="3 4">Mercado 3170</strain>
    </source>
</reference>
<sequence>MSVGLPSDEVAEDYKNSLEDLTANSRYEISNLTVIARENTEHAMAISRVLENHIKNVPPDRKLPALYVLDSVVKNVGTPYTIFLGRNLFYTFMGAYSLVNQQTRRKLDEMLKTWKEPVPGSQETNPVFPHDTTRQIETALLKARTTALQLQQQNQFRAPQELTARGRPIPTPNTQWRNTPTPPQANSLYYPPPPQSYPQRSVPNGNFQSPPPFPPISQYAPPHDHPQPYHQQPYQQPPGYSQYSLPSQNLDSLKRDIADLVGKTKQEFASIPYNDTLRIRLQALLDLQNILSTQQLPPHEIQAIRDQVAQLSGNPHPPSVPPPYVATPPVPQQQPPPRSSQPQGSTPQPGDLQALLSSRNLADIIAKAQRSTPTPPATQAPRSQSQQGPTSYPPVSSGPGTDLMAMLRAKGLLPPNSNTPTNGPLGFASPPSATNTPPILPASLARPALINDVDLTSTSLKIPRPHLIFTLYEARPNQCSTCGRRFFATKEGREMKACHLDWHFRTNRRLVDSAKRGQSRSWYVDELEWIKSRDNPGDAPLTDASSAAAKATLAASLAAADPKKRHIPAPSDPALANQPCPICQEKFATVWNDEEQEFVWMDAIKLGNRVYHASCHAEIKKDGGTTPLRINTPDSVLGKRKSPSAGFSEINSIYAKAVKT</sequence>
<dbReference type="PANTHER" id="PTHR15921">
    <property type="entry name" value="PRE-MRNA CLEAVAGE COMPLEX II"/>
    <property type="match status" value="1"/>
</dbReference>
<proteinExistence type="predicted"/>
<evidence type="ECO:0000313" key="3">
    <source>
        <dbReference type="EMBL" id="KAL2041635.1"/>
    </source>
</evidence>
<evidence type="ECO:0000313" key="4">
    <source>
        <dbReference type="Proteomes" id="UP001590950"/>
    </source>
</evidence>
<dbReference type="InterPro" id="IPR054127">
    <property type="entry name" value="Pcf11_C"/>
</dbReference>